<gene>
    <name evidence="5" type="ORF">CKF48_15520</name>
</gene>
<dbReference type="SUPFAM" id="SSF51161">
    <property type="entry name" value="Trimeric LpxA-like enzymes"/>
    <property type="match status" value="1"/>
</dbReference>
<dbReference type="EMBL" id="CP022983">
    <property type="protein sequence ID" value="ASV68567.1"/>
    <property type="molecule type" value="Genomic_DNA"/>
</dbReference>
<keyword evidence="2" id="KW-0320">Glycogen biosynthesis</keyword>
<dbReference type="Pfam" id="PF24894">
    <property type="entry name" value="Hexapep_GlmU"/>
    <property type="match status" value="1"/>
</dbReference>
<dbReference type="AlphaFoldDB" id="A0A248TK33"/>
<sequence length="342" mass="38674">MNNRLLGVIDATTYHKGLDELTLHRSLAAVPFAGRYRLIDFILSNMVNSGIESVAIFPKYQYRSLMDHLGSGKNWDLDRKRDGLFFFPSPMIDSSNSGIGSFNHFVANIDYFYRSSQDYALIANCYTVCNIDFSPVLQRHIQSGCDITSIQQLNQPLEMYLVKKDLLIDMIQTRRQTGYTCISDIMADIHQPYTICHYEYKGEAVTIDSVQSYFQASMELLTPDVWRNLFLRDFPIYTKVKDEPPTRYLNGCEVKNSIVANGCQIEGKVENSIIARGVKVGKNTIVRNCVIMQKCEIQEGCVLDSVILDKDVKVEEGTYLTGTQSVPFVVKKGSIQGALMNS</sequence>
<evidence type="ECO:0000313" key="5">
    <source>
        <dbReference type="EMBL" id="ASV68567.1"/>
    </source>
</evidence>
<dbReference type="RefSeq" id="WP_095372137.1">
    <property type="nucleotide sequence ID" value="NZ_CANMJM010000015.1"/>
</dbReference>
<dbReference type="PANTHER" id="PTHR43523">
    <property type="entry name" value="GLUCOSE-1-PHOSPHATE ADENYLYLTRANSFERASE-RELATED"/>
    <property type="match status" value="1"/>
</dbReference>
<dbReference type="InterPro" id="IPR005835">
    <property type="entry name" value="NTP_transferase_dom"/>
</dbReference>
<comment type="similarity">
    <text evidence="1">Belongs to the bacterial/plant glucose-1-phosphate adenylyltransferase family.</text>
</comment>
<proteinExistence type="inferred from homology"/>
<feature type="domain" description="Glucose-1-phosphate adenylyltransferase/Bifunctional protein GlmU-like C-terminal hexapeptide" evidence="4">
    <location>
        <begin position="252"/>
        <end position="319"/>
    </location>
</feature>
<evidence type="ECO:0000313" key="6">
    <source>
        <dbReference type="Proteomes" id="UP000215137"/>
    </source>
</evidence>
<evidence type="ECO:0000256" key="2">
    <source>
        <dbReference type="ARBA" id="ARBA00023056"/>
    </source>
</evidence>
<dbReference type="InterPro" id="IPR011004">
    <property type="entry name" value="Trimer_LpxA-like_sf"/>
</dbReference>
<dbReference type="SUPFAM" id="SSF53448">
    <property type="entry name" value="Nucleotide-diphospho-sugar transferases"/>
    <property type="match status" value="1"/>
</dbReference>
<accession>A0A248TK33</accession>
<dbReference type="KEGG" id="bko:CKF48_15520"/>
<dbReference type="GO" id="GO:0005978">
    <property type="term" value="P:glycogen biosynthetic process"/>
    <property type="evidence" value="ECO:0007669"/>
    <property type="project" value="UniProtKB-KW"/>
</dbReference>
<protein>
    <submittedName>
        <fullName evidence="5">Glucose-1-phosphate adenylyltransferase</fullName>
    </submittedName>
</protein>
<feature type="domain" description="Nucleotidyl transferase" evidence="3">
    <location>
        <begin position="19"/>
        <end position="148"/>
    </location>
</feature>
<keyword evidence="5" id="KW-0808">Transferase</keyword>
<organism evidence="5 6">
    <name type="scientific">Cytobacillus kochii</name>
    <dbReference type="NCBI Taxonomy" id="859143"/>
    <lineage>
        <taxon>Bacteria</taxon>
        <taxon>Bacillati</taxon>
        <taxon>Bacillota</taxon>
        <taxon>Bacilli</taxon>
        <taxon>Bacillales</taxon>
        <taxon>Bacillaceae</taxon>
        <taxon>Cytobacillus</taxon>
    </lineage>
</organism>
<dbReference type="InterPro" id="IPR011831">
    <property type="entry name" value="ADP-Glc_PPase"/>
</dbReference>
<dbReference type="GO" id="GO:0008878">
    <property type="term" value="F:glucose-1-phosphate adenylyltransferase activity"/>
    <property type="evidence" value="ECO:0007669"/>
    <property type="project" value="InterPro"/>
</dbReference>
<dbReference type="Pfam" id="PF00483">
    <property type="entry name" value="NTP_transferase"/>
    <property type="match status" value="1"/>
</dbReference>
<dbReference type="Gene3D" id="3.90.550.10">
    <property type="entry name" value="Spore Coat Polysaccharide Biosynthesis Protein SpsA, Chain A"/>
    <property type="match status" value="2"/>
</dbReference>
<dbReference type="InterPro" id="IPR029044">
    <property type="entry name" value="Nucleotide-diphossugar_trans"/>
</dbReference>
<dbReference type="Gene3D" id="2.160.10.10">
    <property type="entry name" value="Hexapeptide repeat proteins"/>
    <property type="match status" value="1"/>
</dbReference>
<dbReference type="GeneID" id="97217441"/>
<evidence type="ECO:0000259" key="4">
    <source>
        <dbReference type="Pfam" id="PF24894"/>
    </source>
</evidence>
<dbReference type="Proteomes" id="UP000215137">
    <property type="component" value="Chromosome"/>
</dbReference>
<dbReference type="CDD" id="cd04651">
    <property type="entry name" value="LbH_G1P_AT_C"/>
    <property type="match status" value="1"/>
</dbReference>
<evidence type="ECO:0000256" key="1">
    <source>
        <dbReference type="ARBA" id="ARBA00010443"/>
    </source>
</evidence>
<name>A0A248TK33_9BACI</name>
<dbReference type="PANTHER" id="PTHR43523:SF6">
    <property type="entry name" value="GLYCOGEN BIOSYNTHESIS PROTEIN GLGD"/>
    <property type="match status" value="1"/>
</dbReference>
<keyword evidence="6" id="KW-1185">Reference proteome</keyword>
<keyword evidence="5" id="KW-0548">Nucleotidyltransferase</keyword>
<reference evidence="5 6" key="1">
    <citation type="submission" date="2017-08" db="EMBL/GenBank/DDBJ databases">
        <title>Complete Genome Sequence of Bacillus kochii Oregon-R-modENCODE STRAIN BDGP4, isolated from Drosophila melanogaster gut.</title>
        <authorList>
            <person name="Wan K.H."/>
            <person name="Yu C."/>
            <person name="Park S."/>
            <person name="Hammonds A.S."/>
            <person name="Booth B.W."/>
            <person name="Celniker S.E."/>
        </authorList>
    </citation>
    <scope>NUCLEOTIDE SEQUENCE [LARGE SCALE GENOMIC DNA]</scope>
    <source>
        <strain evidence="5 6">BDGP4</strain>
    </source>
</reference>
<dbReference type="InterPro" id="IPR056818">
    <property type="entry name" value="GlmU/GlgC-like_hexapep"/>
</dbReference>
<dbReference type="OrthoDB" id="9801810at2"/>
<evidence type="ECO:0000259" key="3">
    <source>
        <dbReference type="Pfam" id="PF00483"/>
    </source>
</evidence>
<dbReference type="CDD" id="cd02508">
    <property type="entry name" value="ADP_Glucose_PP"/>
    <property type="match status" value="1"/>
</dbReference>